<dbReference type="PANTHER" id="PTHR11647">
    <property type="entry name" value="HYDRANTOINASE/DIHYDROPYRIMIDINASE FAMILY MEMBER"/>
    <property type="match status" value="1"/>
</dbReference>
<dbReference type="Pfam" id="PF07969">
    <property type="entry name" value="Amidohydro_3"/>
    <property type="match status" value="2"/>
</dbReference>
<dbReference type="InterPro" id="IPR013108">
    <property type="entry name" value="Amidohydro_3"/>
</dbReference>
<dbReference type="InterPro" id="IPR050378">
    <property type="entry name" value="Metallo-dep_Hydrolases_sf"/>
</dbReference>
<sequence length="492" mass="52472">MTSTTDETTPPRHDHIFRNALIYDGSNDGPLPGEVAIAGERIVAIADQGTIPAGPATREHDLKGKALAPGFIDSHTHDDRIVLDSPDMLPKISQGVTTVVAGNCGISLAPVTFDGPPPAPLNLLGGKEAYQFPTFADYARAIAETTPGVNVAALVGHSSLRLATMSDIGGKAAASEIAAMLDRVDEAMENGAAGFSTGLFYPTNAGADADEVSQVAARFSAHGGVYATHMRDEMDHVLDSIAESVDTAARAGIQLVISHHKCAGVSNWGRTRETLPVIAKAAAGQPIGIDAYPYAAGSTNLRADLVTDTYRIMISWSEPHPEMTGRDLADIAAEWSVDLDEAARRLDPAGAIYFQMDEDDVRRVLAFPLTMIGSDGLPHDKHPHPRLWGTFPRVIGHYARELGLFPIETAIHKMTGLTAKTFNLKDRGRIAEGCFADLVIFDPATVIDRATYEDPLQFSVGIEKVFVNGRLSWEAGATTVHRNGRLVGGRAG</sequence>
<dbReference type="RefSeq" id="WP_090876050.1">
    <property type="nucleotide sequence ID" value="NZ_FMXQ01000003.1"/>
</dbReference>
<dbReference type="InterPro" id="IPR032466">
    <property type="entry name" value="Metal_Hydrolase"/>
</dbReference>
<dbReference type="Gene3D" id="3.30.1490.130">
    <property type="entry name" value="D-aminoacylase. Domain 3"/>
    <property type="match status" value="1"/>
</dbReference>
<dbReference type="CDD" id="cd01297">
    <property type="entry name" value="D-aminoacylase"/>
    <property type="match status" value="1"/>
</dbReference>
<feature type="domain" description="Amidohydrolase 3" evidence="1">
    <location>
        <begin position="342"/>
        <end position="470"/>
    </location>
</feature>
<feature type="domain" description="Amidohydrolase 3" evidence="1">
    <location>
        <begin position="59"/>
        <end position="273"/>
    </location>
</feature>
<dbReference type="InterPro" id="IPR011059">
    <property type="entry name" value="Metal-dep_hydrolase_composite"/>
</dbReference>
<name>A0A1G6BRS4_9HYPH</name>
<gene>
    <name evidence="2" type="ORF">SAMN02982931_01775</name>
</gene>
<dbReference type="OrthoDB" id="9815027at2"/>
<evidence type="ECO:0000313" key="2">
    <source>
        <dbReference type="EMBL" id="SDB23344.1"/>
    </source>
</evidence>
<dbReference type="STRING" id="665467.SAMN02982931_01775"/>
<protein>
    <submittedName>
        <fullName evidence="2">Dihydroorotase</fullName>
    </submittedName>
</protein>
<reference evidence="2 3" key="1">
    <citation type="submission" date="2016-10" db="EMBL/GenBank/DDBJ databases">
        <authorList>
            <person name="de Groot N.N."/>
        </authorList>
    </citation>
    <scope>NUCLEOTIDE SEQUENCE [LARGE SCALE GENOMIC DNA]</scope>
    <source>
        <strain evidence="2 3">ATCC 35022</strain>
    </source>
</reference>
<dbReference type="SUPFAM" id="SSF51556">
    <property type="entry name" value="Metallo-dependent hydrolases"/>
    <property type="match status" value="1"/>
</dbReference>
<dbReference type="AlphaFoldDB" id="A0A1G6BRS4"/>
<dbReference type="SUPFAM" id="SSF51338">
    <property type="entry name" value="Composite domain of metallo-dependent hydrolases"/>
    <property type="match status" value="1"/>
</dbReference>
<dbReference type="Gene3D" id="2.30.40.10">
    <property type="entry name" value="Urease, subunit C, domain 1"/>
    <property type="match status" value="1"/>
</dbReference>
<dbReference type="InterPro" id="IPR023100">
    <property type="entry name" value="D-aminoacylase_insert_dom_sf"/>
</dbReference>
<evidence type="ECO:0000259" key="1">
    <source>
        <dbReference type="Pfam" id="PF07969"/>
    </source>
</evidence>
<keyword evidence="3" id="KW-1185">Reference proteome</keyword>
<dbReference type="Gene3D" id="3.20.20.140">
    <property type="entry name" value="Metal-dependent hydrolases"/>
    <property type="match status" value="1"/>
</dbReference>
<evidence type="ECO:0000313" key="3">
    <source>
        <dbReference type="Proteomes" id="UP000199071"/>
    </source>
</evidence>
<dbReference type="EMBL" id="FMXQ01000003">
    <property type="protein sequence ID" value="SDB23344.1"/>
    <property type="molecule type" value="Genomic_DNA"/>
</dbReference>
<organism evidence="2 3">
    <name type="scientific">Bauldia litoralis</name>
    <dbReference type="NCBI Taxonomy" id="665467"/>
    <lineage>
        <taxon>Bacteria</taxon>
        <taxon>Pseudomonadati</taxon>
        <taxon>Pseudomonadota</taxon>
        <taxon>Alphaproteobacteria</taxon>
        <taxon>Hyphomicrobiales</taxon>
        <taxon>Kaistiaceae</taxon>
        <taxon>Bauldia</taxon>
    </lineage>
</organism>
<dbReference type="Proteomes" id="UP000199071">
    <property type="component" value="Unassembled WGS sequence"/>
</dbReference>
<dbReference type="GO" id="GO:0016811">
    <property type="term" value="F:hydrolase activity, acting on carbon-nitrogen (but not peptide) bonds, in linear amides"/>
    <property type="evidence" value="ECO:0007669"/>
    <property type="project" value="InterPro"/>
</dbReference>
<proteinExistence type="predicted"/>
<dbReference type="PANTHER" id="PTHR11647:SF1">
    <property type="entry name" value="COLLAPSIN RESPONSE MEDIATOR PROTEIN"/>
    <property type="match status" value="1"/>
</dbReference>
<accession>A0A1G6BRS4</accession>